<name>A0ABW3M649_9PSEU</name>
<dbReference type="SUPFAM" id="SSF52980">
    <property type="entry name" value="Restriction endonuclease-like"/>
    <property type="match status" value="1"/>
</dbReference>
<evidence type="ECO:0000256" key="1">
    <source>
        <dbReference type="ARBA" id="ARBA00006738"/>
    </source>
</evidence>
<comment type="caution">
    <text evidence="3">The sequence shown here is derived from an EMBL/GenBank/DDBJ whole genome shotgun (WGS) entry which is preliminary data.</text>
</comment>
<accession>A0ABW3M649</accession>
<evidence type="ECO:0000313" key="4">
    <source>
        <dbReference type="Proteomes" id="UP001597045"/>
    </source>
</evidence>
<reference evidence="4" key="1">
    <citation type="journal article" date="2019" name="Int. J. Syst. Evol. Microbiol.">
        <title>The Global Catalogue of Microorganisms (GCM) 10K type strain sequencing project: providing services to taxonomists for standard genome sequencing and annotation.</title>
        <authorList>
            <consortium name="The Broad Institute Genomics Platform"/>
            <consortium name="The Broad Institute Genome Sequencing Center for Infectious Disease"/>
            <person name="Wu L."/>
            <person name="Ma J."/>
        </authorList>
    </citation>
    <scope>NUCLEOTIDE SEQUENCE [LARGE SCALE GENOMIC DNA]</scope>
    <source>
        <strain evidence="4">JCM 31486</strain>
    </source>
</reference>
<gene>
    <name evidence="3" type="ORF">ACFQ1S_08090</name>
</gene>
<dbReference type="PANTHER" id="PTHR34039:SF1">
    <property type="entry name" value="UPF0102 PROTEIN YRAN"/>
    <property type="match status" value="1"/>
</dbReference>
<dbReference type="InterPro" id="IPR003509">
    <property type="entry name" value="UPF0102_YraN-like"/>
</dbReference>
<evidence type="ECO:0000256" key="2">
    <source>
        <dbReference type="HAMAP-Rule" id="MF_00048"/>
    </source>
</evidence>
<sequence>MNHNQALGRRGEQLAADYLRVRVGLNVMARNWRCPEGEVDILATDGHRLVACEVKTRSSTRYGTPAEALDDTQARRVRTAALRWATLRRLRHTGPVRGDIVAILWPPKSHPRIRYYPNAF</sequence>
<evidence type="ECO:0000313" key="3">
    <source>
        <dbReference type="EMBL" id="MFD1045538.1"/>
    </source>
</evidence>
<protein>
    <recommendedName>
        <fullName evidence="2">UPF0102 protein ACFQ1S_08090</fullName>
    </recommendedName>
</protein>
<proteinExistence type="inferred from homology"/>
<dbReference type="Gene3D" id="3.40.1350.10">
    <property type="match status" value="1"/>
</dbReference>
<dbReference type="EMBL" id="JBHTIS010000331">
    <property type="protein sequence ID" value="MFD1045538.1"/>
    <property type="molecule type" value="Genomic_DNA"/>
</dbReference>
<keyword evidence="4" id="KW-1185">Reference proteome</keyword>
<organism evidence="3 4">
    <name type="scientific">Kibdelosporangium lantanae</name>
    <dbReference type="NCBI Taxonomy" id="1497396"/>
    <lineage>
        <taxon>Bacteria</taxon>
        <taxon>Bacillati</taxon>
        <taxon>Actinomycetota</taxon>
        <taxon>Actinomycetes</taxon>
        <taxon>Pseudonocardiales</taxon>
        <taxon>Pseudonocardiaceae</taxon>
        <taxon>Kibdelosporangium</taxon>
    </lineage>
</organism>
<dbReference type="InterPro" id="IPR011856">
    <property type="entry name" value="tRNA_endonuc-like_dom_sf"/>
</dbReference>
<dbReference type="InterPro" id="IPR011335">
    <property type="entry name" value="Restrct_endonuc-II-like"/>
</dbReference>
<dbReference type="Proteomes" id="UP001597045">
    <property type="component" value="Unassembled WGS sequence"/>
</dbReference>
<comment type="similarity">
    <text evidence="1 2">Belongs to the UPF0102 family.</text>
</comment>
<dbReference type="PANTHER" id="PTHR34039">
    <property type="entry name" value="UPF0102 PROTEIN YRAN"/>
    <property type="match status" value="1"/>
</dbReference>
<dbReference type="Pfam" id="PF02021">
    <property type="entry name" value="UPF0102"/>
    <property type="match status" value="1"/>
</dbReference>
<dbReference type="CDD" id="cd20736">
    <property type="entry name" value="PoNe_Nuclease"/>
    <property type="match status" value="1"/>
</dbReference>
<dbReference type="HAMAP" id="MF_00048">
    <property type="entry name" value="UPF0102"/>
    <property type="match status" value="1"/>
</dbReference>
<dbReference type="NCBIfam" id="NF009154">
    <property type="entry name" value="PRK12497.3-3"/>
    <property type="match status" value="1"/>
</dbReference>